<evidence type="ECO:0000256" key="1">
    <source>
        <dbReference type="ARBA" id="ARBA00022450"/>
    </source>
</evidence>
<dbReference type="GO" id="GO:0031177">
    <property type="term" value="F:phosphopantetheine binding"/>
    <property type="evidence" value="ECO:0007669"/>
    <property type="project" value="InterPro"/>
</dbReference>
<evidence type="ECO:0000256" key="2">
    <source>
        <dbReference type="ARBA" id="ARBA00022553"/>
    </source>
</evidence>
<dbReference type="InterPro" id="IPR020806">
    <property type="entry name" value="PKS_PP-bd"/>
</dbReference>
<protein>
    <submittedName>
        <fullName evidence="4">Phosphopantetheine binding protein</fullName>
    </submittedName>
</protein>
<reference evidence="4 5" key="1">
    <citation type="submission" date="2019-03" db="EMBL/GenBank/DDBJ databases">
        <title>Genomic Encyclopedia of Type Strains, Phase IV (KMG-IV): sequencing the most valuable type-strain genomes for metagenomic binning, comparative biology and taxonomic classification.</title>
        <authorList>
            <person name="Goeker M."/>
        </authorList>
    </citation>
    <scope>NUCLEOTIDE SEQUENCE [LARGE SCALE GENOMIC DNA]</scope>
    <source>
        <strain evidence="4 5">DSM 21667</strain>
    </source>
</reference>
<gene>
    <name evidence="4" type="ORF">DFR29_1053</name>
</gene>
<organism evidence="4 5">
    <name type="scientific">Tahibacter aquaticus</name>
    <dbReference type="NCBI Taxonomy" id="520092"/>
    <lineage>
        <taxon>Bacteria</taxon>
        <taxon>Pseudomonadati</taxon>
        <taxon>Pseudomonadota</taxon>
        <taxon>Gammaproteobacteria</taxon>
        <taxon>Lysobacterales</taxon>
        <taxon>Rhodanobacteraceae</taxon>
        <taxon>Tahibacter</taxon>
    </lineage>
</organism>
<dbReference type="AlphaFoldDB" id="A0A4R6Z014"/>
<accession>A0A4R6Z014</accession>
<dbReference type="RefSeq" id="WP_133818348.1">
    <property type="nucleotide sequence ID" value="NZ_SNZH01000005.1"/>
</dbReference>
<evidence type="ECO:0000259" key="3">
    <source>
        <dbReference type="SMART" id="SM00823"/>
    </source>
</evidence>
<keyword evidence="2" id="KW-0597">Phosphoprotein</keyword>
<comment type="caution">
    <text evidence="4">The sequence shown here is derived from an EMBL/GenBank/DDBJ whole genome shotgun (WGS) entry which is preliminary data.</text>
</comment>
<proteinExistence type="predicted"/>
<dbReference type="InterPro" id="IPR036736">
    <property type="entry name" value="ACP-like_sf"/>
</dbReference>
<evidence type="ECO:0000313" key="5">
    <source>
        <dbReference type="Proteomes" id="UP000295293"/>
    </source>
</evidence>
<dbReference type="EMBL" id="SNZH01000005">
    <property type="protein sequence ID" value="TDR44822.1"/>
    <property type="molecule type" value="Genomic_DNA"/>
</dbReference>
<dbReference type="Pfam" id="PF00550">
    <property type="entry name" value="PP-binding"/>
    <property type="match status" value="1"/>
</dbReference>
<dbReference type="SMART" id="SM00823">
    <property type="entry name" value="PKS_PP"/>
    <property type="match status" value="1"/>
</dbReference>
<feature type="domain" description="Polyketide synthase-like phosphopantetheine-binding" evidence="3">
    <location>
        <begin position="18"/>
        <end position="89"/>
    </location>
</feature>
<dbReference type="OrthoDB" id="3215648at2"/>
<evidence type="ECO:0000313" key="4">
    <source>
        <dbReference type="EMBL" id="TDR44822.1"/>
    </source>
</evidence>
<sequence>MIDRDLLQELTETYLRGVVLESFEAAEPPLDPAEHPFDSFTPFREFGIDSFLVLKILRRLEKDFGTLPKTLLFENFNICDLANYFADKHVQTLSQLFAEQLQEASAPALP</sequence>
<keyword evidence="1" id="KW-0596">Phosphopantetheine</keyword>
<keyword evidence="5" id="KW-1185">Reference proteome</keyword>
<dbReference type="Gene3D" id="1.10.1200.10">
    <property type="entry name" value="ACP-like"/>
    <property type="match status" value="1"/>
</dbReference>
<dbReference type="SUPFAM" id="SSF47336">
    <property type="entry name" value="ACP-like"/>
    <property type="match status" value="1"/>
</dbReference>
<dbReference type="InterPro" id="IPR009081">
    <property type="entry name" value="PP-bd_ACP"/>
</dbReference>
<dbReference type="Proteomes" id="UP000295293">
    <property type="component" value="Unassembled WGS sequence"/>
</dbReference>
<name>A0A4R6Z014_9GAMM</name>